<name>A0AA35CM49_9FIRM</name>
<dbReference type="Pfam" id="PF00781">
    <property type="entry name" value="DAGK_cat"/>
    <property type="match status" value="1"/>
</dbReference>
<dbReference type="NCBIfam" id="TIGR00147">
    <property type="entry name" value="YegS/Rv2252/BmrU family lipid kinase"/>
    <property type="match status" value="1"/>
</dbReference>
<evidence type="ECO:0000256" key="11">
    <source>
        <dbReference type="ARBA" id="ARBA00023209"/>
    </source>
</evidence>
<organism evidence="14 15">
    <name type="scientific">Caldinitratiruptor microaerophilus</name>
    <dbReference type="NCBI Taxonomy" id="671077"/>
    <lineage>
        <taxon>Bacteria</taxon>
        <taxon>Bacillati</taxon>
        <taxon>Bacillota</taxon>
        <taxon>Clostridia</taxon>
        <taxon>Eubacteriales</taxon>
        <taxon>Symbiobacteriaceae</taxon>
        <taxon>Caldinitratiruptor</taxon>
    </lineage>
</organism>
<keyword evidence="11" id="KW-0594">Phospholipid biosynthesis</keyword>
<keyword evidence="10" id="KW-0443">Lipid metabolism</keyword>
<keyword evidence="12" id="KW-1208">Phospholipid metabolism</keyword>
<dbReference type="InterPro" id="IPR005218">
    <property type="entry name" value="Diacylglycerol/lipid_kinase"/>
</dbReference>
<protein>
    <submittedName>
        <fullName evidence="14">Diacylglycerol kinase</fullName>
    </submittedName>
</protein>
<evidence type="ECO:0000256" key="2">
    <source>
        <dbReference type="ARBA" id="ARBA00005983"/>
    </source>
</evidence>
<keyword evidence="8" id="KW-0067">ATP-binding</keyword>
<dbReference type="GO" id="GO:0008654">
    <property type="term" value="P:phospholipid biosynthetic process"/>
    <property type="evidence" value="ECO:0007669"/>
    <property type="project" value="UniProtKB-KW"/>
</dbReference>
<evidence type="ECO:0000256" key="3">
    <source>
        <dbReference type="ARBA" id="ARBA00022516"/>
    </source>
</evidence>
<dbReference type="GO" id="GO:0004143">
    <property type="term" value="F:ATP-dependent diacylglycerol kinase activity"/>
    <property type="evidence" value="ECO:0007669"/>
    <property type="project" value="TreeGrafter"/>
</dbReference>
<comment type="cofactor">
    <cofactor evidence="1">
        <name>Mg(2+)</name>
        <dbReference type="ChEBI" id="CHEBI:18420"/>
    </cofactor>
</comment>
<dbReference type="PROSITE" id="PS50146">
    <property type="entry name" value="DAGK"/>
    <property type="match status" value="1"/>
</dbReference>
<keyword evidence="7 14" id="KW-0418">Kinase</keyword>
<dbReference type="SMART" id="SM00046">
    <property type="entry name" value="DAGKc"/>
    <property type="match status" value="1"/>
</dbReference>
<evidence type="ECO:0000256" key="1">
    <source>
        <dbReference type="ARBA" id="ARBA00001946"/>
    </source>
</evidence>
<evidence type="ECO:0000256" key="4">
    <source>
        <dbReference type="ARBA" id="ARBA00022679"/>
    </source>
</evidence>
<reference evidence="14" key="1">
    <citation type="submission" date="2022-03" db="EMBL/GenBank/DDBJ databases">
        <title>Complete genome sequence of Caldinitratiruptor microaerophilus.</title>
        <authorList>
            <person name="Mukaiyama R."/>
            <person name="Nishiyama T."/>
            <person name="Ueda K."/>
        </authorList>
    </citation>
    <scope>NUCLEOTIDE SEQUENCE</scope>
    <source>
        <strain evidence="14">JCM 16183</strain>
    </source>
</reference>
<dbReference type="Gene3D" id="2.60.200.40">
    <property type="match status" value="1"/>
</dbReference>
<dbReference type="InterPro" id="IPR016064">
    <property type="entry name" value="NAD/diacylglycerol_kinase_sf"/>
</dbReference>
<gene>
    <name evidence="14" type="ORF">caldi_29490</name>
</gene>
<keyword evidence="3" id="KW-0444">Lipid biosynthesis</keyword>
<accession>A0AA35CM49</accession>
<evidence type="ECO:0000256" key="12">
    <source>
        <dbReference type="ARBA" id="ARBA00023264"/>
    </source>
</evidence>
<dbReference type="EMBL" id="AP025628">
    <property type="protein sequence ID" value="BDG61859.1"/>
    <property type="molecule type" value="Genomic_DNA"/>
</dbReference>
<dbReference type="Gene3D" id="3.40.50.10330">
    <property type="entry name" value="Probable inorganic polyphosphate/atp-NAD kinase, domain 1"/>
    <property type="match status" value="1"/>
</dbReference>
<dbReference type="RefSeq" id="WP_264842482.1">
    <property type="nucleotide sequence ID" value="NZ_AP025628.1"/>
</dbReference>
<comment type="similarity">
    <text evidence="2">Belongs to the diacylglycerol/lipid kinase family.</text>
</comment>
<keyword evidence="4" id="KW-0808">Transferase</keyword>
<evidence type="ECO:0000256" key="5">
    <source>
        <dbReference type="ARBA" id="ARBA00022723"/>
    </source>
</evidence>
<proteinExistence type="inferred from homology"/>
<dbReference type="AlphaFoldDB" id="A0AA35CM49"/>
<keyword evidence="5" id="KW-0479">Metal-binding</keyword>
<dbReference type="InterPro" id="IPR045540">
    <property type="entry name" value="YegS/DAGK_C"/>
</dbReference>
<keyword evidence="6" id="KW-0547">Nucleotide-binding</keyword>
<dbReference type="KEGG" id="cmic:caldi_29490"/>
<evidence type="ECO:0000256" key="8">
    <source>
        <dbReference type="ARBA" id="ARBA00022840"/>
    </source>
</evidence>
<evidence type="ECO:0000256" key="10">
    <source>
        <dbReference type="ARBA" id="ARBA00023098"/>
    </source>
</evidence>
<evidence type="ECO:0000313" key="15">
    <source>
        <dbReference type="Proteomes" id="UP001163687"/>
    </source>
</evidence>
<dbReference type="InterPro" id="IPR050187">
    <property type="entry name" value="Lipid_Phosphate_FormReg"/>
</dbReference>
<sequence>MRVYFVVNPTAGRGRANAVWKRIVALLQSHRENDVEWEAALTDGPGAATRLAARAAERGYDRIVGVGGDGTLSEVLNGMAGSGAEIAAVPAGTGNDYCRSAGIPLDPMAAGRLALSGTAVPVDIGEMIPRSGRPRFFLNVAGIGFDAEVARAVNRMPKRFGSTVPYVLGALRTLAWYRPVPMALHVDGRTLERRVLLAAVGLGRYYAGGMMITPDAVLDDGVFDLCVAGDIGPMGVVRLLPGIYRGRHRSDPRVEFFRCREIALESTRPLAIHAEGEVVGELPARFRIHPSRLLLVREEGVAPGAGSARVPAAR</sequence>
<evidence type="ECO:0000256" key="9">
    <source>
        <dbReference type="ARBA" id="ARBA00022842"/>
    </source>
</evidence>
<dbReference type="PANTHER" id="PTHR12358">
    <property type="entry name" value="SPHINGOSINE KINASE"/>
    <property type="match status" value="1"/>
</dbReference>
<dbReference type="GO" id="GO:0005524">
    <property type="term" value="F:ATP binding"/>
    <property type="evidence" value="ECO:0007669"/>
    <property type="project" value="UniProtKB-KW"/>
</dbReference>
<dbReference type="GO" id="GO:0046872">
    <property type="term" value="F:metal ion binding"/>
    <property type="evidence" value="ECO:0007669"/>
    <property type="project" value="UniProtKB-KW"/>
</dbReference>
<dbReference type="PANTHER" id="PTHR12358:SF106">
    <property type="entry name" value="LIPID KINASE YEGS"/>
    <property type="match status" value="1"/>
</dbReference>
<evidence type="ECO:0000313" key="14">
    <source>
        <dbReference type="EMBL" id="BDG61859.1"/>
    </source>
</evidence>
<dbReference type="InterPro" id="IPR017438">
    <property type="entry name" value="ATP-NAD_kinase_N"/>
</dbReference>
<evidence type="ECO:0000259" key="13">
    <source>
        <dbReference type="PROSITE" id="PS50146"/>
    </source>
</evidence>
<keyword evidence="15" id="KW-1185">Reference proteome</keyword>
<dbReference type="Pfam" id="PF19279">
    <property type="entry name" value="YegS_C"/>
    <property type="match status" value="1"/>
</dbReference>
<dbReference type="Proteomes" id="UP001163687">
    <property type="component" value="Chromosome"/>
</dbReference>
<dbReference type="SUPFAM" id="SSF111331">
    <property type="entry name" value="NAD kinase/diacylglycerol kinase-like"/>
    <property type="match status" value="1"/>
</dbReference>
<feature type="domain" description="DAGKc" evidence="13">
    <location>
        <begin position="1"/>
        <end position="131"/>
    </location>
</feature>
<dbReference type="GO" id="GO:0005886">
    <property type="term" value="C:plasma membrane"/>
    <property type="evidence" value="ECO:0007669"/>
    <property type="project" value="TreeGrafter"/>
</dbReference>
<evidence type="ECO:0000256" key="6">
    <source>
        <dbReference type="ARBA" id="ARBA00022741"/>
    </source>
</evidence>
<keyword evidence="9" id="KW-0460">Magnesium</keyword>
<evidence type="ECO:0000256" key="7">
    <source>
        <dbReference type="ARBA" id="ARBA00022777"/>
    </source>
</evidence>
<dbReference type="InterPro" id="IPR001206">
    <property type="entry name" value="Diacylglycerol_kinase_cat_dom"/>
</dbReference>